<dbReference type="PROSITE" id="PS50164">
    <property type="entry name" value="GIY_YIG"/>
    <property type="match status" value="1"/>
</dbReference>
<gene>
    <name evidence="5" type="ORF">D7V93_04630</name>
</gene>
<dbReference type="PANTHER" id="PTHR30562:SF1">
    <property type="entry name" value="UVRABC SYSTEM PROTEIN C"/>
    <property type="match status" value="1"/>
</dbReference>
<evidence type="ECO:0000259" key="4">
    <source>
        <dbReference type="PROSITE" id="PS50164"/>
    </source>
</evidence>
<feature type="domain" description="UVR" evidence="3">
    <location>
        <begin position="216"/>
        <end position="251"/>
    </location>
</feature>
<evidence type="ECO:0000259" key="3">
    <source>
        <dbReference type="PROSITE" id="PS50151"/>
    </source>
</evidence>
<dbReference type="Proteomes" id="UP000272888">
    <property type="component" value="Unassembled WGS sequence"/>
</dbReference>
<dbReference type="InterPro" id="IPR047296">
    <property type="entry name" value="GIY-YIG_UvrC_Cho"/>
</dbReference>
<evidence type="ECO:0000313" key="6">
    <source>
        <dbReference type="Proteomes" id="UP000272888"/>
    </source>
</evidence>
<dbReference type="InterPro" id="IPR036876">
    <property type="entry name" value="UVR_dom_sf"/>
</dbReference>
<keyword evidence="6" id="KW-1185">Reference proteome</keyword>
<dbReference type="SUPFAM" id="SSF82771">
    <property type="entry name" value="GIY-YIG endonuclease"/>
    <property type="match status" value="1"/>
</dbReference>
<dbReference type="RefSeq" id="WP_120642195.1">
    <property type="nucleotide sequence ID" value="NZ_RAWB01000029.1"/>
</dbReference>
<dbReference type="SUPFAM" id="SSF46600">
    <property type="entry name" value="C-terminal UvrC-binding domain of UvrB"/>
    <property type="match status" value="1"/>
</dbReference>
<feature type="region of interest" description="Disordered" evidence="2">
    <location>
        <begin position="348"/>
        <end position="367"/>
    </location>
</feature>
<proteinExistence type="predicted"/>
<dbReference type="PANTHER" id="PTHR30562">
    <property type="entry name" value="UVRC/OXIDOREDUCTASE"/>
    <property type="match status" value="1"/>
</dbReference>
<dbReference type="Gene3D" id="4.10.860.10">
    <property type="entry name" value="UVR domain"/>
    <property type="match status" value="1"/>
</dbReference>
<feature type="domain" description="GIY-YIG" evidence="4">
    <location>
        <begin position="18"/>
        <end position="95"/>
    </location>
</feature>
<organism evidence="5 6">
    <name type="scientific">Corallococcus llansteffanensis</name>
    <dbReference type="NCBI Taxonomy" id="2316731"/>
    <lineage>
        <taxon>Bacteria</taxon>
        <taxon>Pseudomonadati</taxon>
        <taxon>Myxococcota</taxon>
        <taxon>Myxococcia</taxon>
        <taxon>Myxococcales</taxon>
        <taxon>Cystobacterineae</taxon>
        <taxon>Myxococcaceae</taxon>
        <taxon>Corallococcus</taxon>
    </lineage>
</organism>
<name>A0A3A8QDQ4_9BACT</name>
<dbReference type="PROSITE" id="PS50151">
    <property type="entry name" value="UVR"/>
    <property type="match status" value="1"/>
</dbReference>
<dbReference type="InterPro" id="IPR001943">
    <property type="entry name" value="UVR_dom"/>
</dbReference>
<dbReference type="AlphaFoldDB" id="A0A3A8QDQ4"/>
<dbReference type="CDD" id="cd10434">
    <property type="entry name" value="GIY-YIG_UvrC_Cho"/>
    <property type="match status" value="1"/>
</dbReference>
<dbReference type="InterPro" id="IPR035901">
    <property type="entry name" value="GIY-YIG_endonuc_sf"/>
</dbReference>
<dbReference type="SMART" id="SM00465">
    <property type="entry name" value="GIYc"/>
    <property type="match status" value="1"/>
</dbReference>
<protein>
    <submittedName>
        <fullName evidence="5">Nuclease</fullName>
    </submittedName>
</protein>
<comment type="caution">
    <text evidence="5">The sequence shown here is derived from an EMBL/GenBank/DDBJ whole genome shotgun (WGS) entry which is preliminary data.</text>
</comment>
<dbReference type="EMBL" id="RAWB01000029">
    <property type="protein sequence ID" value="RKH66258.1"/>
    <property type="molecule type" value="Genomic_DNA"/>
</dbReference>
<keyword evidence="1" id="KW-0742">SOS response</keyword>
<dbReference type="GO" id="GO:0006289">
    <property type="term" value="P:nucleotide-excision repair"/>
    <property type="evidence" value="ECO:0007669"/>
    <property type="project" value="InterPro"/>
</dbReference>
<feature type="region of interest" description="Disordered" evidence="2">
    <location>
        <begin position="374"/>
        <end position="400"/>
    </location>
</feature>
<accession>A0A3A8QDQ4</accession>
<dbReference type="InterPro" id="IPR000305">
    <property type="entry name" value="GIY-YIG_endonuc"/>
</dbReference>
<evidence type="ECO:0000256" key="2">
    <source>
        <dbReference type="SAM" id="MobiDB-lite"/>
    </source>
</evidence>
<evidence type="ECO:0000313" key="5">
    <source>
        <dbReference type="EMBL" id="RKH66258.1"/>
    </source>
</evidence>
<dbReference type="InterPro" id="IPR050066">
    <property type="entry name" value="UvrABC_protein_C"/>
</dbReference>
<evidence type="ECO:0000256" key="1">
    <source>
        <dbReference type="ARBA" id="ARBA00023236"/>
    </source>
</evidence>
<dbReference type="GO" id="GO:0009432">
    <property type="term" value="P:SOS response"/>
    <property type="evidence" value="ECO:0007669"/>
    <property type="project" value="UniProtKB-KW"/>
</dbReference>
<reference evidence="6" key="1">
    <citation type="submission" date="2018-09" db="EMBL/GenBank/DDBJ databases">
        <authorList>
            <person name="Livingstone P.G."/>
            <person name="Whitworth D.E."/>
        </authorList>
    </citation>
    <scope>NUCLEOTIDE SEQUENCE [LARGE SCALE GENOMIC DNA]</scope>
    <source>
        <strain evidence="6">CA051B</strain>
    </source>
</reference>
<dbReference type="Gene3D" id="3.40.1440.10">
    <property type="entry name" value="GIY-YIG endonuclease"/>
    <property type="match status" value="1"/>
</dbReference>
<keyword evidence="1" id="KW-0227">DNA damage</keyword>
<dbReference type="GO" id="GO:0009380">
    <property type="term" value="C:excinuclease repair complex"/>
    <property type="evidence" value="ECO:0007669"/>
    <property type="project" value="TreeGrafter"/>
</dbReference>
<sequence length="400" mass="44745">MDPRVTTLLSHVRAHAENRPGVYRMLGPSGELLYVGKSVRVRTRLLSYFRADDGEKAAEIISQAHQVEWEYTASEFAALLHEFRLIKSHRPLYNVQHKRDRSHCFLQLTREAVPRLRVVGQPGGTGSAEYFGPFRGRHTMAEVVRAVSDLLELRDCPSDTPMRLADQIQLFPMKDDPRCMRGQTARCISPCAGGCTQAEYLERVALARAFLNGESDRPLVILRERMAMAARRLQFEYAAELRDRAERLEHVQSWIVELGRTLRRLSLVYTVQGQGGGEDRTYVLRRGRIRAEVPAPQTPEEQAALEARVRDIFSLPEPEAIGLRAQEAQELMLIAKWFRMHPEELEGTVPASARTGSGEASEEVGEARAALARTLERTVEGPGGVEADSPEPEPTDAAGG</sequence>